<protein>
    <submittedName>
        <fullName evidence="1">Uncharacterized protein</fullName>
    </submittedName>
</protein>
<dbReference type="EMBL" id="CM056810">
    <property type="protein sequence ID" value="KAJ8645705.1"/>
    <property type="molecule type" value="Genomic_DNA"/>
</dbReference>
<gene>
    <name evidence="1" type="ORF">MRB53_007453</name>
</gene>
<comment type="caution">
    <text evidence="1">The sequence shown here is derived from an EMBL/GenBank/DDBJ whole genome shotgun (WGS) entry which is preliminary data.</text>
</comment>
<evidence type="ECO:0000313" key="2">
    <source>
        <dbReference type="Proteomes" id="UP001234297"/>
    </source>
</evidence>
<reference evidence="1 2" key="1">
    <citation type="journal article" date="2022" name="Hortic Res">
        <title>A haplotype resolved chromosomal level avocado genome allows analysis of novel avocado genes.</title>
        <authorList>
            <person name="Nath O."/>
            <person name="Fletcher S.J."/>
            <person name="Hayward A."/>
            <person name="Shaw L.M."/>
            <person name="Masouleh A.K."/>
            <person name="Furtado A."/>
            <person name="Henry R.J."/>
            <person name="Mitter N."/>
        </authorList>
    </citation>
    <scope>NUCLEOTIDE SEQUENCE [LARGE SCALE GENOMIC DNA]</scope>
    <source>
        <strain evidence="2">cv. Hass</strain>
    </source>
</reference>
<sequence length="183" mass="20374">MMISKIIFCTAVSAATLAVVLLALISPSAHKKAQKNHTRPWLVLSLSLYIQPPHVPVQSTQAMHVDTAFIFHHTLTEGPENTSQVVGKAQGFIIPIEHFAHSAFNIIYIILDTADHSGSISVQAKNIHHKAREELTVVGWTGSFAFARGLAMITHIDRQPLQDHAMYHPKLRLRFPNRPQNIP</sequence>
<name>A0ACC2MJ87_PERAE</name>
<evidence type="ECO:0000313" key="1">
    <source>
        <dbReference type="EMBL" id="KAJ8645705.1"/>
    </source>
</evidence>
<keyword evidence="2" id="KW-1185">Reference proteome</keyword>
<dbReference type="Proteomes" id="UP001234297">
    <property type="component" value="Chromosome 2"/>
</dbReference>
<organism evidence="1 2">
    <name type="scientific">Persea americana</name>
    <name type="common">Avocado</name>
    <dbReference type="NCBI Taxonomy" id="3435"/>
    <lineage>
        <taxon>Eukaryota</taxon>
        <taxon>Viridiplantae</taxon>
        <taxon>Streptophyta</taxon>
        <taxon>Embryophyta</taxon>
        <taxon>Tracheophyta</taxon>
        <taxon>Spermatophyta</taxon>
        <taxon>Magnoliopsida</taxon>
        <taxon>Magnoliidae</taxon>
        <taxon>Laurales</taxon>
        <taxon>Lauraceae</taxon>
        <taxon>Persea</taxon>
    </lineage>
</organism>
<proteinExistence type="predicted"/>
<accession>A0ACC2MJ87</accession>